<dbReference type="InterPro" id="IPR001478">
    <property type="entry name" value="PDZ"/>
</dbReference>
<dbReference type="CDD" id="cd06779">
    <property type="entry name" value="cpPDZ_Deg_HtrA-like"/>
    <property type="match status" value="1"/>
</dbReference>
<comment type="similarity">
    <text evidence="1">Belongs to the peptidase S1C family.</text>
</comment>
<dbReference type="SUPFAM" id="SSF50156">
    <property type="entry name" value="PDZ domain-like"/>
    <property type="match status" value="1"/>
</dbReference>
<evidence type="ECO:0000313" key="6">
    <source>
        <dbReference type="Proteomes" id="UP000004358"/>
    </source>
</evidence>
<proteinExistence type="inferred from homology"/>
<organism evidence="5 6">
    <name type="scientific">Blastopirellula marina DSM 3645</name>
    <dbReference type="NCBI Taxonomy" id="314230"/>
    <lineage>
        <taxon>Bacteria</taxon>
        <taxon>Pseudomonadati</taxon>
        <taxon>Planctomycetota</taxon>
        <taxon>Planctomycetia</taxon>
        <taxon>Pirellulales</taxon>
        <taxon>Pirellulaceae</taxon>
        <taxon>Blastopirellula</taxon>
    </lineage>
</organism>
<dbReference type="Gene3D" id="2.40.10.120">
    <property type="match status" value="1"/>
</dbReference>
<dbReference type="SMART" id="SM00228">
    <property type="entry name" value="PDZ"/>
    <property type="match status" value="1"/>
</dbReference>
<dbReference type="HOGENOM" id="CLU_833323_0_0_0"/>
<evidence type="ECO:0000256" key="2">
    <source>
        <dbReference type="ARBA" id="ARBA00022670"/>
    </source>
</evidence>
<keyword evidence="3" id="KW-0378">Hydrolase</keyword>
<dbReference type="PROSITE" id="PS50106">
    <property type="entry name" value="PDZ"/>
    <property type="match status" value="1"/>
</dbReference>
<dbReference type="Pfam" id="PF13180">
    <property type="entry name" value="PDZ_2"/>
    <property type="match status" value="1"/>
</dbReference>
<evidence type="ECO:0000256" key="3">
    <source>
        <dbReference type="ARBA" id="ARBA00022801"/>
    </source>
</evidence>
<dbReference type="Proteomes" id="UP000004358">
    <property type="component" value="Unassembled WGS sequence"/>
</dbReference>
<dbReference type="PANTHER" id="PTHR22939">
    <property type="entry name" value="SERINE PROTEASE FAMILY S1C HTRA-RELATED"/>
    <property type="match status" value="1"/>
</dbReference>
<dbReference type="InterPro" id="IPR036034">
    <property type="entry name" value="PDZ_sf"/>
</dbReference>
<dbReference type="STRING" id="314230.DSM3645_17080"/>
<dbReference type="SUPFAM" id="SSF50494">
    <property type="entry name" value="Trypsin-like serine proteases"/>
    <property type="match status" value="1"/>
</dbReference>
<dbReference type="GO" id="GO:0004252">
    <property type="term" value="F:serine-type endopeptidase activity"/>
    <property type="evidence" value="ECO:0007669"/>
    <property type="project" value="InterPro"/>
</dbReference>
<evidence type="ECO:0000313" key="5">
    <source>
        <dbReference type="EMBL" id="EAQ81886.1"/>
    </source>
</evidence>
<evidence type="ECO:0000259" key="4">
    <source>
        <dbReference type="PROSITE" id="PS50106"/>
    </source>
</evidence>
<dbReference type="AlphaFoldDB" id="A3ZNJ1"/>
<keyword evidence="2 5" id="KW-0645">Protease</keyword>
<reference evidence="5 6" key="1">
    <citation type="submission" date="2006-02" db="EMBL/GenBank/DDBJ databases">
        <authorList>
            <person name="Amann R."/>
            <person name="Ferriera S."/>
            <person name="Johnson J."/>
            <person name="Kravitz S."/>
            <person name="Halpern A."/>
            <person name="Remington K."/>
            <person name="Beeson K."/>
            <person name="Tran B."/>
            <person name="Rogers Y.-H."/>
            <person name="Friedman R."/>
            <person name="Venter J.C."/>
        </authorList>
    </citation>
    <scope>NUCLEOTIDE SEQUENCE [LARGE SCALE GENOMIC DNA]</scope>
    <source>
        <strain evidence="5 6">DSM 3645</strain>
    </source>
</reference>
<dbReference type="InterPro" id="IPR009003">
    <property type="entry name" value="Peptidase_S1_PA"/>
</dbReference>
<sequence length="333" mass="35240">MCGISLGHAEEVITVAKPTLAEPTVVQTAHFAEILAGEAPSGLNELRALEKRVQQVAQKVIPCTVGVSVGGAQGSGVIVTADGYVMTAGHVIGEPNRQAVITLPDGKKVKAITLGTDRSIDSGLLKITTPGKYQHLKIDHSAELREGQWVLVTGHPGGYVKDRLPVLRLGRVLAAYDDVVATDCVLVGGDSGGPLLDMDGDVIGINSRIGNRITANMHVPSDAYSDNWTRLSDGEVWGKLPGTRPMLGVRCDKEKKAPIVVEVTPNSPAAKAGVEVGDRIVRFNGRETKSFDDLKLLVDQTSPGDQVDLIVQRGDQTLTLGDVIIKDAREVGG</sequence>
<accession>A3ZNJ1</accession>
<dbReference type="Gene3D" id="2.30.42.10">
    <property type="match status" value="1"/>
</dbReference>
<feature type="domain" description="PDZ" evidence="4">
    <location>
        <begin position="242"/>
        <end position="315"/>
    </location>
</feature>
<dbReference type="GO" id="GO:0006508">
    <property type="term" value="P:proteolysis"/>
    <property type="evidence" value="ECO:0007669"/>
    <property type="project" value="UniProtKB-KW"/>
</dbReference>
<name>A3ZNJ1_9BACT</name>
<dbReference type="Pfam" id="PF13365">
    <property type="entry name" value="Trypsin_2"/>
    <property type="match status" value="1"/>
</dbReference>
<dbReference type="RefSeq" id="WP_002651314.1">
    <property type="nucleotide sequence ID" value="NZ_CH672376.1"/>
</dbReference>
<protein>
    <submittedName>
        <fullName evidence="5">Putative serine protease DO-like</fullName>
    </submittedName>
</protein>
<dbReference type="PANTHER" id="PTHR22939:SF129">
    <property type="entry name" value="SERINE PROTEASE HTRA2, MITOCHONDRIAL"/>
    <property type="match status" value="1"/>
</dbReference>
<dbReference type="PRINTS" id="PR00834">
    <property type="entry name" value="PROTEASES2C"/>
</dbReference>
<dbReference type="eggNOG" id="COG0265">
    <property type="taxonomic scope" value="Bacteria"/>
</dbReference>
<evidence type="ECO:0000256" key="1">
    <source>
        <dbReference type="ARBA" id="ARBA00010541"/>
    </source>
</evidence>
<gene>
    <name evidence="5" type="ORF">DSM3645_17080</name>
</gene>
<dbReference type="InterPro" id="IPR001940">
    <property type="entry name" value="Peptidase_S1C"/>
</dbReference>
<dbReference type="EMBL" id="AANZ01000003">
    <property type="protein sequence ID" value="EAQ81886.1"/>
    <property type="molecule type" value="Genomic_DNA"/>
</dbReference>
<comment type="caution">
    <text evidence="5">The sequence shown here is derived from an EMBL/GenBank/DDBJ whole genome shotgun (WGS) entry which is preliminary data.</text>
</comment>